<dbReference type="InterPro" id="IPR058912">
    <property type="entry name" value="HTH_animal"/>
</dbReference>
<dbReference type="InterPro" id="IPR043502">
    <property type="entry name" value="DNA/RNA_pol_sf"/>
</dbReference>
<dbReference type="CDD" id="cd10442">
    <property type="entry name" value="GIY-YIG_PLEs"/>
    <property type="match status" value="1"/>
</dbReference>
<dbReference type="PROSITE" id="PS50878">
    <property type="entry name" value="RT_POL"/>
    <property type="match status" value="1"/>
</dbReference>
<dbReference type="AlphaFoldDB" id="A0A226CVX5"/>
<dbReference type="OMA" id="ANICMEH"/>
<dbReference type="GO" id="GO:0003964">
    <property type="term" value="F:RNA-directed DNA polymerase activity"/>
    <property type="evidence" value="ECO:0007669"/>
    <property type="project" value="UniProtKB-KW"/>
</dbReference>
<gene>
    <name evidence="2" type="ORF">Fcan01_28345</name>
</gene>
<evidence type="ECO:0000259" key="1">
    <source>
        <dbReference type="PROSITE" id="PS50878"/>
    </source>
</evidence>
<feature type="domain" description="Reverse transcriptase" evidence="1">
    <location>
        <begin position="1"/>
        <end position="128"/>
    </location>
</feature>
<proteinExistence type="predicted"/>
<name>A0A226CVX5_FOLCA</name>
<dbReference type="Pfam" id="PF26215">
    <property type="entry name" value="HTH_animal"/>
    <property type="match status" value="1"/>
</dbReference>
<comment type="caution">
    <text evidence="2">The sequence shown here is derived from an EMBL/GenBank/DDBJ whole genome shotgun (WGS) entry which is preliminary data.</text>
</comment>
<evidence type="ECO:0000313" key="2">
    <source>
        <dbReference type="EMBL" id="OXA36910.1"/>
    </source>
</evidence>
<accession>A0A226CVX5</accession>
<dbReference type="STRING" id="158441.A0A226CVX5"/>
<organism evidence="2 3">
    <name type="scientific">Folsomia candida</name>
    <name type="common">Springtail</name>
    <dbReference type="NCBI Taxonomy" id="158441"/>
    <lineage>
        <taxon>Eukaryota</taxon>
        <taxon>Metazoa</taxon>
        <taxon>Ecdysozoa</taxon>
        <taxon>Arthropoda</taxon>
        <taxon>Hexapoda</taxon>
        <taxon>Collembola</taxon>
        <taxon>Entomobryomorpha</taxon>
        <taxon>Isotomoidea</taxon>
        <taxon>Isotomidae</taxon>
        <taxon>Proisotominae</taxon>
        <taxon>Folsomia</taxon>
    </lineage>
</organism>
<dbReference type="Proteomes" id="UP000198287">
    <property type="component" value="Unassembled WGS sequence"/>
</dbReference>
<keyword evidence="2" id="KW-0548">Nucleotidyltransferase</keyword>
<dbReference type="OrthoDB" id="10034600at2759"/>
<dbReference type="EMBL" id="LNIX01000069">
    <property type="protein sequence ID" value="OXA36910.1"/>
    <property type="molecule type" value="Genomic_DNA"/>
</dbReference>
<protein>
    <submittedName>
        <fullName evidence="2">Telomerase reverse transcriptase</fullName>
    </submittedName>
</protein>
<keyword evidence="2" id="KW-0695">RNA-directed DNA polymerase</keyword>
<reference evidence="2 3" key="1">
    <citation type="submission" date="2015-12" db="EMBL/GenBank/DDBJ databases">
        <title>The genome of Folsomia candida.</title>
        <authorList>
            <person name="Faddeeva A."/>
            <person name="Derks M.F."/>
            <person name="Anvar Y."/>
            <person name="Smit S."/>
            <person name="Van Straalen N."/>
            <person name="Roelofs D."/>
        </authorList>
    </citation>
    <scope>NUCLEOTIDE SEQUENCE [LARGE SCALE GENOMIC DNA]</scope>
    <source>
        <strain evidence="2 3">VU population</strain>
        <tissue evidence="2">Whole body</tissue>
    </source>
</reference>
<keyword evidence="3" id="KW-1185">Reference proteome</keyword>
<dbReference type="InterPro" id="IPR000477">
    <property type="entry name" value="RT_dom"/>
</dbReference>
<sequence length="372" mass="43401">MILDLTEEDIIFLIELCLKCSYFKFRDKIYQQKDGIPMGSPISPVFADLFMESLEDTILPNPFIHFWKRYVDDTFTIIKGRKCQEILKKLNSFHYNIKFTTELEDDGKINFLDVRLNTKPDGTFGHTIHRKLTHTDRYLHFTSFHHMSHKISVVDALAYRAFKICDSMSLDAELSHIRNILRGNGYPLSLIDRRIEKMKQRVQTNSHPSTVDTTPRFVLPFTGPTTSRLTDYLRRKTQFDFGYTPGIKLRHFLSCHKDTKPKLSCGIYRIPCNDCPDNYVGETGQRTLEVRIKEHGRDIRMMKDTSGVAQHIANNPTHTINFKDAKMIHHEARYFARKFKEGLYINAEPRPMNLNDGMQLNPIWTPTLIPLL</sequence>
<dbReference type="SUPFAM" id="SSF56672">
    <property type="entry name" value="DNA/RNA polymerases"/>
    <property type="match status" value="1"/>
</dbReference>
<evidence type="ECO:0000313" key="3">
    <source>
        <dbReference type="Proteomes" id="UP000198287"/>
    </source>
</evidence>
<dbReference type="PANTHER" id="PTHR21301">
    <property type="entry name" value="REVERSE TRANSCRIPTASE"/>
    <property type="match status" value="1"/>
</dbReference>
<keyword evidence="2" id="KW-0808">Transferase</keyword>
<dbReference type="PANTHER" id="PTHR21301:SF11">
    <property type="entry name" value="GIY-YIG DOMAIN-CONTAINING PROTEIN"/>
    <property type="match status" value="1"/>
</dbReference>
<dbReference type="CDD" id="cd00304">
    <property type="entry name" value="RT_like"/>
    <property type="match status" value="1"/>
</dbReference>